<comment type="caution">
    <text evidence="2">The sequence shown here is derived from an EMBL/GenBank/DDBJ whole genome shotgun (WGS) entry which is preliminary data.</text>
</comment>
<accession>W9CBX9</accession>
<keyword evidence="3" id="KW-1185">Reference proteome</keyword>
<reference evidence="2 3" key="1">
    <citation type="journal article" date="2014" name="Genome Announc.">
        <title>Draft genome sequence of Sclerotinia borealis, a psychrophilic plant pathogenic fungus.</title>
        <authorList>
            <person name="Mardanov A.V."/>
            <person name="Beletsky A.V."/>
            <person name="Kadnikov V.V."/>
            <person name="Ignatov A.N."/>
            <person name="Ravin N.V."/>
        </authorList>
    </citation>
    <scope>NUCLEOTIDE SEQUENCE [LARGE SCALE GENOMIC DNA]</scope>
    <source>
        <strain evidence="3">F-4157</strain>
    </source>
</reference>
<feature type="compositionally biased region" description="Low complexity" evidence="1">
    <location>
        <begin position="127"/>
        <end position="138"/>
    </location>
</feature>
<evidence type="ECO:0000313" key="2">
    <source>
        <dbReference type="EMBL" id="ESZ94277.1"/>
    </source>
</evidence>
<protein>
    <submittedName>
        <fullName evidence="2">Uncharacterized protein</fullName>
    </submittedName>
</protein>
<name>W9CBX9_SCLBF</name>
<proteinExistence type="predicted"/>
<dbReference type="AlphaFoldDB" id="W9CBX9"/>
<feature type="compositionally biased region" description="Polar residues" evidence="1">
    <location>
        <begin position="189"/>
        <end position="198"/>
    </location>
</feature>
<dbReference type="Proteomes" id="UP000019487">
    <property type="component" value="Unassembled WGS sequence"/>
</dbReference>
<dbReference type="EMBL" id="AYSA01000258">
    <property type="protein sequence ID" value="ESZ94277.1"/>
    <property type="molecule type" value="Genomic_DNA"/>
</dbReference>
<evidence type="ECO:0000313" key="3">
    <source>
        <dbReference type="Proteomes" id="UP000019487"/>
    </source>
</evidence>
<evidence type="ECO:0000256" key="1">
    <source>
        <dbReference type="SAM" id="MobiDB-lite"/>
    </source>
</evidence>
<sequence>MASHTAPPEVIDLENANHTNPQAPETPSNLKNRSKRRQRTFTNEVPPVFKLGNKAHTNITNPAIKAFKTKLAEYEHAERIQRKVMIGLVDAIDRYIDFFAAGDERTAARKLSTRVVEILTLTINDGPNSSSSPSYTPPATRNAASTKTQTTKTYTGILKTPKTNQNGAGRENPPTLQETPSKAPPNNAHAKQQATRTARSTDHRLLIAISPVARISRPALYALRSTFVGIITGLTLADVSTISATKTGWAITPKNPATHELFLTQENKEIILRISRGTQVYQSVTWYNYAVPGVPALICTLDGLPADTASHVEAEV</sequence>
<feature type="region of interest" description="Disordered" evidence="1">
    <location>
        <begin position="123"/>
        <end position="199"/>
    </location>
</feature>
<feature type="compositionally biased region" description="Low complexity" evidence="1">
    <location>
        <begin position="146"/>
        <end position="160"/>
    </location>
</feature>
<feature type="compositionally biased region" description="Polar residues" evidence="1">
    <location>
        <begin position="16"/>
        <end position="31"/>
    </location>
</feature>
<dbReference type="HOGENOM" id="CLU_048595_0_0_1"/>
<gene>
    <name evidence="2" type="ORF">SBOR_5345</name>
</gene>
<feature type="region of interest" description="Disordered" evidence="1">
    <location>
        <begin position="1"/>
        <end position="43"/>
    </location>
</feature>
<dbReference type="OrthoDB" id="3675442at2759"/>
<organism evidence="2 3">
    <name type="scientific">Sclerotinia borealis (strain F-4128)</name>
    <dbReference type="NCBI Taxonomy" id="1432307"/>
    <lineage>
        <taxon>Eukaryota</taxon>
        <taxon>Fungi</taxon>
        <taxon>Dikarya</taxon>
        <taxon>Ascomycota</taxon>
        <taxon>Pezizomycotina</taxon>
        <taxon>Leotiomycetes</taxon>
        <taxon>Helotiales</taxon>
        <taxon>Sclerotiniaceae</taxon>
        <taxon>Sclerotinia</taxon>
    </lineage>
</organism>